<dbReference type="EMBL" id="SRLO01001758">
    <property type="protein sequence ID" value="TNN35500.1"/>
    <property type="molecule type" value="Genomic_DNA"/>
</dbReference>
<proteinExistence type="predicted"/>
<evidence type="ECO:0000313" key="1">
    <source>
        <dbReference type="EMBL" id="TNN35500.1"/>
    </source>
</evidence>
<accession>A0A4Z2F3N7</accession>
<reference evidence="1 2" key="1">
    <citation type="submission" date="2019-03" db="EMBL/GenBank/DDBJ databases">
        <title>First draft genome of Liparis tanakae, snailfish: a comprehensive survey of snailfish specific genes.</title>
        <authorList>
            <person name="Kim W."/>
            <person name="Song I."/>
            <person name="Jeong J.-H."/>
            <person name="Kim D."/>
            <person name="Kim S."/>
            <person name="Ryu S."/>
            <person name="Song J.Y."/>
            <person name="Lee S.K."/>
        </authorList>
    </citation>
    <scope>NUCLEOTIDE SEQUENCE [LARGE SCALE GENOMIC DNA]</scope>
    <source>
        <tissue evidence="1">Muscle</tissue>
    </source>
</reference>
<name>A0A4Z2F3N7_9TELE</name>
<organism evidence="1 2">
    <name type="scientific">Liparis tanakae</name>
    <name type="common">Tanaka's snailfish</name>
    <dbReference type="NCBI Taxonomy" id="230148"/>
    <lineage>
        <taxon>Eukaryota</taxon>
        <taxon>Metazoa</taxon>
        <taxon>Chordata</taxon>
        <taxon>Craniata</taxon>
        <taxon>Vertebrata</taxon>
        <taxon>Euteleostomi</taxon>
        <taxon>Actinopterygii</taxon>
        <taxon>Neopterygii</taxon>
        <taxon>Teleostei</taxon>
        <taxon>Neoteleostei</taxon>
        <taxon>Acanthomorphata</taxon>
        <taxon>Eupercaria</taxon>
        <taxon>Perciformes</taxon>
        <taxon>Cottioidei</taxon>
        <taxon>Cottales</taxon>
        <taxon>Liparidae</taxon>
        <taxon>Liparis</taxon>
    </lineage>
</organism>
<protein>
    <submittedName>
        <fullName evidence="1">Uncharacterized protein</fullName>
    </submittedName>
</protein>
<gene>
    <name evidence="1" type="ORF">EYF80_054333</name>
</gene>
<dbReference type="AlphaFoldDB" id="A0A4Z2F3N7"/>
<comment type="caution">
    <text evidence="1">The sequence shown here is derived from an EMBL/GenBank/DDBJ whole genome shotgun (WGS) entry which is preliminary data.</text>
</comment>
<keyword evidence="2" id="KW-1185">Reference proteome</keyword>
<dbReference type="Proteomes" id="UP000314294">
    <property type="component" value="Unassembled WGS sequence"/>
</dbReference>
<evidence type="ECO:0000313" key="2">
    <source>
        <dbReference type="Proteomes" id="UP000314294"/>
    </source>
</evidence>
<sequence length="138" mass="14496">MLTNAASKPTGWCCGGPAGSAPTMLWVRPTEKADLCRSSSSSSSSSSSCCCRCCRSWSSSSSRRGGSSSSLACSGAGRCVWKLTVSGYTRTCFSGAPGPTFLSSPAFSSYTMACTSFRFFISITDRSLWGNLPTVKEK</sequence>